<evidence type="ECO:0000313" key="1">
    <source>
        <dbReference type="EMBL" id="KAL3625489.1"/>
    </source>
</evidence>
<proteinExistence type="predicted"/>
<dbReference type="Proteomes" id="UP001632038">
    <property type="component" value="Unassembled WGS sequence"/>
</dbReference>
<evidence type="ECO:0000313" key="2">
    <source>
        <dbReference type="Proteomes" id="UP001632038"/>
    </source>
</evidence>
<keyword evidence="2" id="KW-1185">Reference proteome</keyword>
<reference evidence="2" key="1">
    <citation type="journal article" date="2024" name="IScience">
        <title>Strigolactones Initiate the Formation of Haustorium-like Structures in Castilleja.</title>
        <authorList>
            <person name="Buerger M."/>
            <person name="Peterson D."/>
            <person name="Chory J."/>
        </authorList>
    </citation>
    <scope>NUCLEOTIDE SEQUENCE [LARGE SCALE GENOMIC DNA]</scope>
</reference>
<protein>
    <submittedName>
        <fullName evidence="1">Uncharacterized protein</fullName>
    </submittedName>
</protein>
<dbReference type="EMBL" id="JAVIJP010000052">
    <property type="protein sequence ID" value="KAL3625489.1"/>
    <property type="molecule type" value="Genomic_DNA"/>
</dbReference>
<accession>A0ABD3C7T9</accession>
<comment type="caution">
    <text evidence="1">The sequence shown here is derived from an EMBL/GenBank/DDBJ whole genome shotgun (WGS) entry which is preliminary data.</text>
</comment>
<name>A0ABD3C7T9_9LAMI</name>
<sequence length="42" mass="4679">MIAGSSILILISYPYGQEELAVCEDIDQWSYNDMGQLEKLAA</sequence>
<dbReference type="AlphaFoldDB" id="A0ABD3C7T9"/>
<organism evidence="1 2">
    <name type="scientific">Castilleja foliolosa</name>
    <dbReference type="NCBI Taxonomy" id="1961234"/>
    <lineage>
        <taxon>Eukaryota</taxon>
        <taxon>Viridiplantae</taxon>
        <taxon>Streptophyta</taxon>
        <taxon>Embryophyta</taxon>
        <taxon>Tracheophyta</taxon>
        <taxon>Spermatophyta</taxon>
        <taxon>Magnoliopsida</taxon>
        <taxon>eudicotyledons</taxon>
        <taxon>Gunneridae</taxon>
        <taxon>Pentapetalae</taxon>
        <taxon>asterids</taxon>
        <taxon>lamiids</taxon>
        <taxon>Lamiales</taxon>
        <taxon>Orobanchaceae</taxon>
        <taxon>Pedicularideae</taxon>
        <taxon>Castillejinae</taxon>
        <taxon>Castilleja</taxon>
    </lineage>
</organism>
<gene>
    <name evidence="1" type="ORF">CASFOL_030943</name>
</gene>